<name>A0AAX3N8G1_9BACL</name>
<evidence type="ECO:0000313" key="3">
    <source>
        <dbReference type="EMBL" id="WDH85434.1"/>
    </source>
</evidence>
<proteinExistence type="predicted"/>
<feature type="coiled-coil region" evidence="1">
    <location>
        <begin position="64"/>
        <end position="147"/>
    </location>
</feature>
<geneLocation type="plasmid" evidence="4 6">
    <name>unnamed2</name>
</geneLocation>
<geneLocation type="plasmid" evidence="3 5">
    <name>unnamed1</name>
</geneLocation>
<dbReference type="EMBL" id="CP118102">
    <property type="protein sequence ID" value="WDH85434.1"/>
    <property type="molecule type" value="Genomic_DNA"/>
</dbReference>
<evidence type="ECO:0000256" key="1">
    <source>
        <dbReference type="SAM" id="Coils"/>
    </source>
</evidence>
<keyword evidence="6" id="KW-1185">Reference proteome</keyword>
<evidence type="ECO:0000313" key="4">
    <source>
        <dbReference type="EMBL" id="WDI05398.1"/>
    </source>
</evidence>
<evidence type="ECO:0000256" key="2">
    <source>
        <dbReference type="SAM" id="Phobius"/>
    </source>
</evidence>
<keyword evidence="2" id="KW-1133">Transmembrane helix</keyword>
<feature type="transmembrane region" description="Helical" evidence="2">
    <location>
        <begin position="7"/>
        <end position="25"/>
    </location>
</feature>
<sequence>MKFLIRLGIWVLFYSFWNNRLFLWARKHKWFKEDHGTFDKLAVLLTMFGVGFAVYQYIFSVKPIFDKENELATAKVEINELSNEIKEKNSEALRLQNDIKNSTTLSEELKSDVTNLQKEKEQLSAQVERSKLEISELQSNIADTRDNALEAYLYKHVSEIMNDLLLENLYDKNTLSKSHSLLYVEEALDKASIENVEKEALNIIKEYAETTMPEDSYETTDIYGALIYYAEKNTNMP</sequence>
<accession>A0AAX3N8G1</accession>
<gene>
    <name evidence="3" type="ORF">PUW23_25695</name>
    <name evidence="4" type="ORF">PUW25_26765</name>
</gene>
<dbReference type="EMBL" id="CP118110">
    <property type="protein sequence ID" value="WDI05398.1"/>
    <property type="molecule type" value="Genomic_DNA"/>
</dbReference>
<keyword evidence="3" id="KW-0614">Plasmid</keyword>
<evidence type="ECO:0000313" key="6">
    <source>
        <dbReference type="Proteomes" id="UP001221519"/>
    </source>
</evidence>
<dbReference type="Proteomes" id="UP001221519">
    <property type="component" value="Plasmid unnamed2"/>
</dbReference>
<organism evidence="3 5">
    <name type="scientific">Paenibacillus urinalis</name>
    <dbReference type="NCBI Taxonomy" id="521520"/>
    <lineage>
        <taxon>Bacteria</taxon>
        <taxon>Bacillati</taxon>
        <taxon>Bacillota</taxon>
        <taxon>Bacilli</taxon>
        <taxon>Bacillales</taxon>
        <taxon>Paenibacillaceae</taxon>
        <taxon>Paenibacillus</taxon>
    </lineage>
</organism>
<keyword evidence="2" id="KW-0472">Membrane</keyword>
<reference evidence="3 6" key="1">
    <citation type="submission" date="2023-02" db="EMBL/GenBank/DDBJ databases">
        <title>Pathogen: clinical or host-associated sample.</title>
        <authorList>
            <person name="Hergert J."/>
            <person name="Casey R."/>
            <person name="Wagner J."/>
            <person name="Young E.L."/>
            <person name="Oakeson K.F."/>
        </authorList>
    </citation>
    <scope>NUCLEOTIDE SEQUENCE</scope>
    <source>
        <strain evidence="4 6">2022CK-00829</strain>
        <strain evidence="3">2022CK-00830</strain>
        <plasmid evidence="3">unnamed1</plasmid>
        <plasmid evidence="4 6">unnamed2</plasmid>
    </source>
</reference>
<evidence type="ECO:0000313" key="5">
    <source>
        <dbReference type="Proteomes" id="UP001220962"/>
    </source>
</evidence>
<keyword evidence="2" id="KW-0812">Transmembrane</keyword>
<keyword evidence="1" id="KW-0175">Coiled coil</keyword>
<dbReference type="Proteomes" id="UP001220962">
    <property type="component" value="Plasmid unnamed1"/>
</dbReference>
<dbReference type="AlphaFoldDB" id="A0AAX3N8G1"/>
<feature type="transmembrane region" description="Helical" evidence="2">
    <location>
        <begin position="41"/>
        <end position="59"/>
    </location>
</feature>
<dbReference type="RefSeq" id="WP_205055019.1">
    <property type="nucleotide sequence ID" value="NZ_CP118102.1"/>
</dbReference>
<protein>
    <submittedName>
        <fullName evidence="3">Uncharacterized protein</fullName>
    </submittedName>
</protein>